<evidence type="ECO:0000259" key="7">
    <source>
        <dbReference type="Pfam" id="PF12341"/>
    </source>
</evidence>
<dbReference type="InterPro" id="IPR022100">
    <property type="entry name" value="WDHD1/CFT4_beta-prop_2nd"/>
</dbReference>
<dbReference type="InterPro" id="IPR048591">
    <property type="entry name" value="WDHD1/CFT4_hel"/>
</dbReference>
<evidence type="ECO:0000256" key="1">
    <source>
        <dbReference type="ARBA" id="ARBA00004123"/>
    </source>
</evidence>
<evidence type="ECO:0000256" key="6">
    <source>
        <dbReference type="SAM" id="MobiDB-lite"/>
    </source>
</evidence>
<dbReference type="Pfam" id="PF12341">
    <property type="entry name" value="Mcl1_mid"/>
    <property type="match status" value="1"/>
</dbReference>
<keyword evidence="10" id="KW-1185">Reference proteome</keyword>
<feature type="domain" description="WDHD1/CFT4 second beta-propeller" evidence="7">
    <location>
        <begin position="139"/>
        <end position="440"/>
    </location>
</feature>
<dbReference type="Proteomes" id="UP000789405">
    <property type="component" value="Unassembled WGS sequence"/>
</dbReference>
<feature type="compositionally biased region" description="Low complexity" evidence="6">
    <location>
        <begin position="17"/>
        <end position="28"/>
    </location>
</feature>
<keyword evidence="5" id="KW-0175">Coiled coil</keyword>
<dbReference type="GO" id="GO:0003682">
    <property type="term" value="F:chromatin binding"/>
    <property type="evidence" value="ECO:0007669"/>
    <property type="project" value="TreeGrafter"/>
</dbReference>
<dbReference type="GO" id="GO:0000278">
    <property type="term" value="P:mitotic cell cycle"/>
    <property type="evidence" value="ECO:0007669"/>
    <property type="project" value="TreeGrafter"/>
</dbReference>
<keyword evidence="4" id="KW-0539">Nucleus</keyword>
<feature type="coiled-coil region" evidence="5">
    <location>
        <begin position="460"/>
        <end position="494"/>
    </location>
</feature>
<dbReference type="AlphaFoldDB" id="A0A9N9BT02"/>
<sequence length="544" mass="62127">MIVDLSPDEMLSDTDDNFLNTDNDNFPNVSDKSDKGGCSEHDTIVSDALSDGLSDNNDHDIGSEKQKDVDLSSGDMLEDGGSMHDKIEIDNNQFSYERRRKDKRIDGHNIIEKILYELYDSNLFIYYLLNSEITKPQGSFQPGATPEKNNRRYLAMNHIGCITTTFHETTTAFQEATTAFQEATTTTTFHETYSTITVEFHDQSYNRGYNLRDEFNYSMACLESSEMPDSQTNPSVLFYKPQETWASKSEWTLTLPQGEDIIAIALSSQSIIVATSKDVIRFFSLCGVQTYIFALKSVVCMVGYEEFVLIVYHAGVGYKGSQNLGYILYNVRSHDILQKDELPLTKGSTLQWMGFSLEGMPAIFDSKGVLSVLHHHRQFNQARWVPILDVSINRKAEEINWTYWPVWLTETTLFCFICKSEAFPQIPRSAFDEISWKIPLWNLDRQTGQYEEKIVRFSILASYEFEEAMAKNELDKAKQSIKKKNKEMDKALLEMIHFACKEEKQQRALDLSKLLITNKSLESAAKVNELRYSKTGSSSTTVPE</sequence>
<gene>
    <name evidence="9" type="ORF">DERYTH_LOCUS6478</name>
</gene>
<comment type="subcellular location">
    <subcellularLocation>
        <location evidence="1">Nucleus</location>
    </subcellularLocation>
</comment>
<feature type="region of interest" description="Disordered" evidence="6">
    <location>
        <begin position="1"/>
        <end position="84"/>
    </location>
</feature>
<feature type="compositionally biased region" description="Acidic residues" evidence="6">
    <location>
        <begin position="1"/>
        <end position="16"/>
    </location>
</feature>
<keyword evidence="2" id="KW-0853">WD repeat</keyword>
<evidence type="ECO:0000259" key="8">
    <source>
        <dbReference type="Pfam" id="PF20946"/>
    </source>
</evidence>
<proteinExistence type="predicted"/>
<evidence type="ECO:0000313" key="9">
    <source>
        <dbReference type="EMBL" id="CAG8576709.1"/>
    </source>
</evidence>
<organism evidence="9 10">
    <name type="scientific">Dentiscutata erythropus</name>
    <dbReference type="NCBI Taxonomy" id="1348616"/>
    <lineage>
        <taxon>Eukaryota</taxon>
        <taxon>Fungi</taxon>
        <taxon>Fungi incertae sedis</taxon>
        <taxon>Mucoromycota</taxon>
        <taxon>Glomeromycotina</taxon>
        <taxon>Glomeromycetes</taxon>
        <taxon>Diversisporales</taxon>
        <taxon>Gigasporaceae</taxon>
        <taxon>Dentiscutata</taxon>
    </lineage>
</organism>
<dbReference type="Pfam" id="PF20946">
    <property type="entry name" value="Ctf4_C"/>
    <property type="match status" value="1"/>
</dbReference>
<dbReference type="PANTHER" id="PTHR19932">
    <property type="entry name" value="WD REPEAT AND HMG-BOX DNA BINDING PROTEIN"/>
    <property type="match status" value="1"/>
</dbReference>
<dbReference type="EMBL" id="CAJVPY010002952">
    <property type="protein sequence ID" value="CAG8576709.1"/>
    <property type="molecule type" value="Genomic_DNA"/>
</dbReference>
<feature type="compositionally biased region" description="Basic and acidic residues" evidence="6">
    <location>
        <begin position="31"/>
        <end position="44"/>
    </location>
</feature>
<dbReference type="OrthoDB" id="427368at2759"/>
<evidence type="ECO:0000256" key="3">
    <source>
        <dbReference type="ARBA" id="ARBA00022737"/>
    </source>
</evidence>
<protein>
    <submittedName>
        <fullName evidence="9">3305_t:CDS:1</fullName>
    </submittedName>
</protein>
<dbReference type="GO" id="GO:0006261">
    <property type="term" value="P:DNA-templated DNA replication"/>
    <property type="evidence" value="ECO:0007669"/>
    <property type="project" value="TreeGrafter"/>
</dbReference>
<feature type="domain" description="WDHD1/CFT4 helical bundle" evidence="8">
    <location>
        <begin position="448"/>
        <end position="528"/>
    </location>
</feature>
<dbReference type="GO" id="GO:0043596">
    <property type="term" value="C:nuclear replication fork"/>
    <property type="evidence" value="ECO:0007669"/>
    <property type="project" value="TreeGrafter"/>
</dbReference>
<reference evidence="9" key="1">
    <citation type="submission" date="2021-06" db="EMBL/GenBank/DDBJ databases">
        <authorList>
            <person name="Kallberg Y."/>
            <person name="Tangrot J."/>
            <person name="Rosling A."/>
        </authorList>
    </citation>
    <scope>NUCLEOTIDE SEQUENCE</scope>
    <source>
        <strain evidence="9">MA453B</strain>
    </source>
</reference>
<evidence type="ECO:0000256" key="5">
    <source>
        <dbReference type="SAM" id="Coils"/>
    </source>
</evidence>
<feature type="compositionally biased region" description="Basic and acidic residues" evidence="6">
    <location>
        <begin position="56"/>
        <end position="70"/>
    </location>
</feature>
<accession>A0A9N9BT02</accession>
<evidence type="ECO:0000256" key="2">
    <source>
        <dbReference type="ARBA" id="ARBA00022574"/>
    </source>
</evidence>
<keyword evidence="3" id="KW-0677">Repeat</keyword>
<dbReference type="PANTHER" id="PTHR19932:SF10">
    <property type="entry name" value="WD REPEAT AND HMG-BOX DNA-BINDING PROTEIN 1"/>
    <property type="match status" value="1"/>
</dbReference>
<evidence type="ECO:0000256" key="4">
    <source>
        <dbReference type="ARBA" id="ARBA00023242"/>
    </source>
</evidence>
<evidence type="ECO:0000313" key="10">
    <source>
        <dbReference type="Proteomes" id="UP000789405"/>
    </source>
</evidence>
<dbReference type="GO" id="GO:0006281">
    <property type="term" value="P:DNA repair"/>
    <property type="evidence" value="ECO:0007669"/>
    <property type="project" value="TreeGrafter"/>
</dbReference>
<comment type="caution">
    <text evidence="9">The sequence shown here is derived from an EMBL/GenBank/DDBJ whole genome shotgun (WGS) entry which is preliminary data.</text>
</comment>
<name>A0A9N9BT02_9GLOM</name>